<keyword evidence="6" id="KW-0597">Phosphoprotein</keyword>
<dbReference type="PANTHER" id="PTHR11767:SF52">
    <property type="entry name" value="G PROTEIN-ACTIVATED INWARD RECTIFIER POTASSIUM CHANNEL 4"/>
    <property type="match status" value="1"/>
</dbReference>
<evidence type="ECO:0000256" key="5">
    <source>
        <dbReference type="ARBA" id="ARBA00022538"/>
    </source>
</evidence>
<evidence type="ECO:0000256" key="13">
    <source>
        <dbReference type="ARBA" id="ARBA00023303"/>
    </source>
</evidence>
<dbReference type="InterPro" id="IPR014756">
    <property type="entry name" value="Ig_E-set"/>
</dbReference>
<evidence type="ECO:0000256" key="18">
    <source>
        <dbReference type="ARBA" id="ARBA00032506"/>
    </source>
</evidence>
<comment type="catalytic activity">
    <reaction evidence="19">
        <text>K(+)(in) = K(+)(out)</text>
        <dbReference type="Rhea" id="RHEA:29463"/>
        <dbReference type="ChEBI" id="CHEBI:29103"/>
    </reaction>
</comment>
<dbReference type="GO" id="GO:1990573">
    <property type="term" value="P:potassium ion import across plasma membrane"/>
    <property type="evidence" value="ECO:0007669"/>
    <property type="project" value="TreeGrafter"/>
</dbReference>
<dbReference type="Gene3D" id="2.60.40.1400">
    <property type="entry name" value="G protein-activated inward rectifier potassium channel 1"/>
    <property type="match status" value="1"/>
</dbReference>
<dbReference type="EMBL" id="JAAKFY010000013">
    <property type="protein sequence ID" value="KAF3847959.1"/>
    <property type="molecule type" value="Genomic_DNA"/>
</dbReference>
<evidence type="ECO:0000256" key="12">
    <source>
        <dbReference type="ARBA" id="ARBA00023136"/>
    </source>
</evidence>
<evidence type="ECO:0000256" key="4">
    <source>
        <dbReference type="ARBA" id="ARBA00022448"/>
    </source>
</evidence>
<evidence type="ECO:0000256" key="11">
    <source>
        <dbReference type="ARBA" id="ARBA00023065"/>
    </source>
</evidence>
<dbReference type="InterPro" id="IPR013518">
    <property type="entry name" value="K_chnl_inward-rec_Kir_cyto"/>
</dbReference>
<dbReference type="OrthoDB" id="273257at2759"/>
<keyword evidence="26" id="KW-1185">Reference proteome</keyword>
<keyword evidence="13 20" id="KW-0407">Ion channel</keyword>
<evidence type="ECO:0000256" key="6">
    <source>
        <dbReference type="ARBA" id="ARBA00022553"/>
    </source>
</evidence>
<organism evidence="25 26">
    <name type="scientific">Dissostichus mawsoni</name>
    <name type="common">Antarctic cod</name>
    <dbReference type="NCBI Taxonomy" id="36200"/>
    <lineage>
        <taxon>Eukaryota</taxon>
        <taxon>Metazoa</taxon>
        <taxon>Chordata</taxon>
        <taxon>Craniata</taxon>
        <taxon>Vertebrata</taxon>
        <taxon>Euteleostomi</taxon>
        <taxon>Actinopterygii</taxon>
        <taxon>Neopterygii</taxon>
        <taxon>Teleostei</taxon>
        <taxon>Neoteleostei</taxon>
        <taxon>Acanthomorphata</taxon>
        <taxon>Eupercaria</taxon>
        <taxon>Perciformes</taxon>
        <taxon>Notothenioidei</taxon>
        <taxon>Nototheniidae</taxon>
        <taxon>Dissostichus</taxon>
    </lineage>
</organism>
<evidence type="ECO:0000256" key="22">
    <source>
        <dbReference type="SAM" id="Phobius"/>
    </source>
</evidence>
<dbReference type="GO" id="GO:0005886">
    <property type="term" value="C:plasma membrane"/>
    <property type="evidence" value="ECO:0007669"/>
    <property type="project" value="TreeGrafter"/>
</dbReference>
<evidence type="ECO:0000313" key="25">
    <source>
        <dbReference type="EMBL" id="KAF3847959.1"/>
    </source>
</evidence>
<dbReference type="GO" id="GO:0034765">
    <property type="term" value="P:regulation of monoatomic ion transmembrane transport"/>
    <property type="evidence" value="ECO:0007669"/>
    <property type="project" value="TreeGrafter"/>
</dbReference>
<dbReference type="PRINTS" id="PR01320">
    <property type="entry name" value="KIRCHANNEL"/>
</dbReference>
<comment type="caution">
    <text evidence="25">The sequence shown here is derived from an EMBL/GenBank/DDBJ whole genome shotgun (WGS) entry which is preliminary data.</text>
</comment>
<dbReference type="PRINTS" id="PR01330">
    <property type="entry name" value="KIR34CHANNEL"/>
</dbReference>
<feature type="transmembrane region" description="Helical" evidence="22">
    <location>
        <begin position="277"/>
        <end position="300"/>
    </location>
</feature>
<dbReference type="Gene3D" id="1.10.287.70">
    <property type="match status" value="1"/>
</dbReference>
<dbReference type="SUPFAM" id="SSF81324">
    <property type="entry name" value="Voltage-gated potassium channels"/>
    <property type="match status" value="1"/>
</dbReference>
<dbReference type="Pfam" id="PF17655">
    <property type="entry name" value="IRK_C"/>
    <property type="match status" value="1"/>
</dbReference>
<keyword evidence="8 20" id="KW-0851">Voltage-gated channel</keyword>
<name>A0A7J5YGP9_DISMA</name>
<keyword evidence="10 22" id="KW-1133">Transmembrane helix</keyword>
<evidence type="ECO:0000313" key="26">
    <source>
        <dbReference type="Proteomes" id="UP000518266"/>
    </source>
</evidence>
<evidence type="ECO:0000256" key="9">
    <source>
        <dbReference type="ARBA" id="ARBA00022958"/>
    </source>
</evidence>
<reference evidence="25 26" key="1">
    <citation type="submission" date="2020-03" db="EMBL/GenBank/DDBJ databases">
        <title>Dissostichus mawsoni Genome sequencing and assembly.</title>
        <authorList>
            <person name="Park H."/>
        </authorList>
    </citation>
    <scope>NUCLEOTIDE SEQUENCE [LARGE SCALE GENOMIC DNA]</scope>
    <source>
        <strain evidence="25">DM0001</strain>
        <tissue evidence="25">Muscle</tissue>
    </source>
</reference>
<protein>
    <recommendedName>
        <fullName evidence="3">G protein-activated inward rectifier potassium channel 4</fullName>
    </recommendedName>
    <alternativeName>
        <fullName evidence="18">Cardiac inward rectifier</fullName>
    </alternativeName>
    <alternativeName>
        <fullName evidence="14">Heart KATP channel</fullName>
    </alternativeName>
    <alternativeName>
        <fullName evidence="17">Inward rectifier K(+) channel Kir3.4</fullName>
    </alternativeName>
    <alternativeName>
        <fullName evidence="15">KATP-1</fullName>
    </alternativeName>
    <alternativeName>
        <fullName evidence="16">Potassium channel, inwardly rectifying subfamily J member 5</fullName>
    </alternativeName>
</protein>
<evidence type="ECO:0000259" key="24">
    <source>
        <dbReference type="Pfam" id="PF17655"/>
    </source>
</evidence>
<evidence type="ECO:0000256" key="7">
    <source>
        <dbReference type="ARBA" id="ARBA00022692"/>
    </source>
</evidence>
<accession>A0A7J5YGP9</accession>
<proteinExistence type="inferred from homology"/>
<feature type="transmembrane region" description="Helical" evidence="22">
    <location>
        <begin position="200"/>
        <end position="223"/>
    </location>
</feature>
<evidence type="ECO:0000256" key="1">
    <source>
        <dbReference type="ARBA" id="ARBA00004141"/>
    </source>
</evidence>
<evidence type="ECO:0000256" key="20">
    <source>
        <dbReference type="RuleBase" id="RU003822"/>
    </source>
</evidence>
<keyword evidence="11 20" id="KW-0406">Ion transport</keyword>
<keyword evidence="9 20" id="KW-0630">Potassium</keyword>
<dbReference type="GO" id="GO:0034702">
    <property type="term" value="C:monoatomic ion channel complex"/>
    <property type="evidence" value="ECO:0007669"/>
    <property type="project" value="UniProtKB-KW"/>
</dbReference>
<comment type="similarity">
    <text evidence="2">Belongs to the inward rectifier-type potassium channel (TC 1.A.2.1) family. KCNJ5 subfamily.</text>
</comment>
<dbReference type="GO" id="GO:0015467">
    <property type="term" value="F:G-protein activated inward rectifier potassium channel activity"/>
    <property type="evidence" value="ECO:0007669"/>
    <property type="project" value="InterPro"/>
</dbReference>
<evidence type="ECO:0000256" key="8">
    <source>
        <dbReference type="ARBA" id="ARBA00022882"/>
    </source>
</evidence>
<dbReference type="Pfam" id="PF01007">
    <property type="entry name" value="IRK"/>
    <property type="match status" value="1"/>
</dbReference>
<evidence type="ECO:0000256" key="3">
    <source>
        <dbReference type="ARBA" id="ARBA00015882"/>
    </source>
</evidence>
<evidence type="ECO:0000256" key="17">
    <source>
        <dbReference type="ARBA" id="ARBA00032153"/>
    </source>
</evidence>
<dbReference type="InterPro" id="IPR003277">
    <property type="entry name" value="K_chnl_inward-rec_Kir3.4"/>
</dbReference>
<evidence type="ECO:0000256" key="21">
    <source>
        <dbReference type="SAM" id="MobiDB-lite"/>
    </source>
</evidence>
<feature type="domain" description="Inward rectifier potassium channel C-terminal" evidence="24">
    <location>
        <begin position="312"/>
        <end position="481"/>
    </location>
</feature>
<dbReference type="AlphaFoldDB" id="A0A7J5YGP9"/>
<dbReference type="GO" id="GO:0007399">
    <property type="term" value="P:nervous system development"/>
    <property type="evidence" value="ECO:0007669"/>
    <property type="project" value="UniProtKB-ARBA"/>
</dbReference>
<dbReference type="Proteomes" id="UP000518266">
    <property type="component" value="Unassembled WGS sequence"/>
</dbReference>
<dbReference type="InterPro" id="IPR016449">
    <property type="entry name" value="K_chnl_inward-rec_Kir"/>
</dbReference>
<comment type="subcellular location">
    <subcellularLocation>
        <location evidence="1 20">Membrane</location>
        <topology evidence="1 20">Multi-pass membrane protein</topology>
    </subcellularLocation>
</comment>
<dbReference type="SUPFAM" id="SSF81296">
    <property type="entry name" value="E set domains"/>
    <property type="match status" value="1"/>
</dbReference>
<feature type="region of interest" description="Disordered" evidence="21">
    <location>
        <begin position="501"/>
        <end position="552"/>
    </location>
</feature>
<evidence type="ECO:0000256" key="14">
    <source>
        <dbReference type="ARBA" id="ARBA00031132"/>
    </source>
</evidence>
<evidence type="ECO:0000256" key="2">
    <source>
        <dbReference type="ARBA" id="ARBA00008443"/>
    </source>
</evidence>
<evidence type="ECO:0000256" key="15">
    <source>
        <dbReference type="ARBA" id="ARBA00031169"/>
    </source>
</evidence>
<feature type="domain" description="Potassium channel inwardly rectifying transmembrane" evidence="23">
    <location>
        <begin position="166"/>
        <end position="305"/>
    </location>
</feature>
<evidence type="ECO:0000259" key="23">
    <source>
        <dbReference type="Pfam" id="PF01007"/>
    </source>
</evidence>
<keyword evidence="5 20" id="KW-0633">Potassium transport</keyword>
<dbReference type="InterPro" id="IPR041647">
    <property type="entry name" value="IRK_C"/>
</dbReference>
<sequence length="552" mass="62085">MYHNPLSLAPRLVVAGEYLLDNSLCIGDSAGGGGTVRNKEGLQSHKSPHKLNAGTRKGVRSPGENSSCEMPRREPASNSCGDLKPRPNRLIASHSVIFSCSPVLYSVELQLRMSGDSRVLMDHNMEIGVTPAQVKKLPKHMRDAQISTERTHLISDPARKPRQRYVQKDGKCNVHHGNVQETYRYLSDLFTTLVDLRWRLSLFIFTLVYVVNWLFFGFLWWLIALIRGDLVHGDEDDWTPCVENLNSFVSAFLFSIETETTIGYGYRVITEKCPEGIILLLVQAILGSIVNAMMVGCMFVKISQPKNRAETLMFSHKAVISVRDNKMCLMFRVGDLRNSHIVEASIRAKLIRSQQTKEGEFIPLNQTDINIGFDTGDDRLFLVSPLIISHEINEKSPFWEMTLAQMEKEEFEIVVILEGMVEATGMTCQARSSYLDTEVLWGYRFTPVLSLEKGFYEVDYNNFHEIYETNTPTCSAKELAAKLREGPLLPQLTLLSPEPKMHTFDTLDSMSERDPLSPDEEQEEKDSGGDRGETNGSAAALEDLPLADGLPD</sequence>
<evidence type="ECO:0000256" key="16">
    <source>
        <dbReference type="ARBA" id="ARBA00031386"/>
    </source>
</evidence>
<feature type="compositionally biased region" description="Basic and acidic residues" evidence="21">
    <location>
        <begin position="501"/>
        <end position="516"/>
    </location>
</feature>
<dbReference type="FunFam" id="2.60.40.1400:FF:000005">
    <property type="entry name" value="G protein-activated inward rectifier potassium channel 2"/>
    <property type="match status" value="1"/>
</dbReference>
<keyword evidence="7 20" id="KW-0812">Transmembrane</keyword>
<keyword evidence="12 22" id="KW-0472">Membrane</keyword>
<evidence type="ECO:0000256" key="19">
    <source>
        <dbReference type="ARBA" id="ARBA00034430"/>
    </source>
</evidence>
<keyword evidence="4 20" id="KW-0813">Transport</keyword>
<gene>
    <name evidence="25" type="ORF">F7725_020987</name>
</gene>
<dbReference type="InterPro" id="IPR040445">
    <property type="entry name" value="Kir_TM"/>
</dbReference>
<feature type="region of interest" description="Disordered" evidence="21">
    <location>
        <begin position="36"/>
        <end position="84"/>
    </location>
</feature>
<dbReference type="PANTHER" id="PTHR11767">
    <property type="entry name" value="INWARD RECTIFIER POTASSIUM CHANNEL"/>
    <property type="match status" value="1"/>
</dbReference>
<evidence type="ECO:0000256" key="10">
    <source>
        <dbReference type="ARBA" id="ARBA00022989"/>
    </source>
</evidence>
<dbReference type="FunFam" id="1.10.287.70:FF:000019">
    <property type="entry name" value="G protein-activated inward rectifier potassium channel 1"/>
    <property type="match status" value="1"/>
</dbReference>